<organism evidence="1">
    <name type="scientific">Rhizophora mucronata</name>
    <name type="common">Asiatic mangrove</name>
    <dbReference type="NCBI Taxonomy" id="61149"/>
    <lineage>
        <taxon>Eukaryota</taxon>
        <taxon>Viridiplantae</taxon>
        <taxon>Streptophyta</taxon>
        <taxon>Embryophyta</taxon>
        <taxon>Tracheophyta</taxon>
        <taxon>Spermatophyta</taxon>
        <taxon>Magnoliopsida</taxon>
        <taxon>eudicotyledons</taxon>
        <taxon>Gunneridae</taxon>
        <taxon>Pentapetalae</taxon>
        <taxon>rosids</taxon>
        <taxon>fabids</taxon>
        <taxon>Malpighiales</taxon>
        <taxon>Rhizophoraceae</taxon>
        <taxon>Rhizophora</taxon>
    </lineage>
</organism>
<sequence length="8" mass="899">MCDCVLCL</sequence>
<name>A0A2P2PLE0_RHIMU</name>
<protein>
    <submittedName>
        <fullName evidence="1">Uncharacterized protein</fullName>
    </submittedName>
</protein>
<accession>A0A2P2PLE0</accession>
<reference evidence="1" key="1">
    <citation type="submission" date="2018-02" db="EMBL/GenBank/DDBJ databases">
        <title>Rhizophora mucronata_Transcriptome.</title>
        <authorList>
            <person name="Meera S.P."/>
            <person name="Sreeshan A."/>
            <person name="Augustine A."/>
        </authorList>
    </citation>
    <scope>NUCLEOTIDE SEQUENCE</scope>
    <source>
        <tissue evidence="1">Leaf</tissue>
    </source>
</reference>
<proteinExistence type="predicted"/>
<evidence type="ECO:0000313" key="1">
    <source>
        <dbReference type="EMBL" id="MBX55567.1"/>
    </source>
</evidence>
<dbReference type="EMBL" id="GGEC01075083">
    <property type="protein sequence ID" value="MBX55567.1"/>
    <property type="molecule type" value="Transcribed_RNA"/>
</dbReference>